<sequence length="624" mass="66337">MNEDAIVLIFFVFCGGMLAQWVAWWFKLPAIVLLFSLGLLLGPGLELLHPSDLIGPLFHVLVSLAVALIVFEGGLALDFRQWQSAGEGVLRLTLVALPINWGLGALAAHYVGGLSWGPACLFGAIVVVTGPTVVLPLLRHAKLRPRVAAFLRWEAIVNDPVGAILATLVLEILLMKPNEGSSAFFTALLPHLVVSSAVAIGLGVAGGWGVKQLFIHDLMPEPLKMPLLLTLAMAVYALGTLFMDGAGLMASTVFGMALANMRVPGLGELQRMKESLVVLIVSLLFILLTADLQRAVLQHLSWSILALTCAVIFVVRPLGIYLATLGSALSWRERVFVGWIAPRGIVAAAVAGVAGIRLSEAGFESAQLVMPAVFAVIGSTMLLHGFSLRPLARRLKLTLSDVPALAIVGANPWSRDLAQAVFRAGTPVTLVDTAARPLIPARRAGVPVLRAEMLSEAGAESLEERPADYLIATTPDAIYNGMVCAHLAPHFGRARVYQVSPGVARLDEYRGLSRDARGKVFGLPEWNFTLLETLHQEGWRFQALEVTMATLDAFLHTRGDRLDFITLRPGAGISIHSAEDSAGTPPSAGDVVISLVPPSEPDAAVAGAQPVKAIEIAGSNAPAV</sequence>
<dbReference type="InterPro" id="IPR006153">
    <property type="entry name" value="Cation/H_exchanger_TM"/>
</dbReference>
<dbReference type="PANTHER" id="PTHR32507:SF0">
    <property type="entry name" value="NA(+)_H(+) ANTIPORTER 2-RELATED"/>
    <property type="match status" value="1"/>
</dbReference>
<evidence type="ECO:0000256" key="1">
    <source>
        <dbReference type="ARBA" id="ARBA00004651"/>
    </source>
</evidence>
<feature type="transmembrane region" description="Helical" evidence="9">
    <location>
        <begin position="302"/>
        <end position="323"/>
    </location>
</feature>
<accession>A0ABS3LT33</accession>
<keyword evidence="5 9" id="KW-0812">Transmembrane</keyword>
<feature type="transmembrane region" description="Helical" evidence="9">
    <location>
        <begin position="187"/>
        <end position="210"/>
    </location>
</feature>
<feature type="transmembrane region" description="Helical" evidence="9">
    <location>
        <begin position="31"/>
        <end position="48"/>
    </location>
</feature>
<protein>
    <submittedName>
        <fullName evidence="12">Sodium:proton antiporter</fullName>
    </submittedName>
</protein>
<dbReference type="Pfam" id="PF02254">
    <property type="entry name" value="TrkA_N"/>
    <property type="match status" value="1"/>
</dbReference>
<organism evidence="12 13">
    <name type="scientific">Acetobacter sacchari</name>
    <dbReference type="NCBI Taxonomy" id="2661687"/>
    <lineage>
        <taxon>Bacteria</taxon>
        <taxon>Pseudomonadati</taxon>
        <taxon>Pseudomonadota</taxon>
        <taxon>Alphaproteobacteria</taxon>
        <taxon>Acetobacterales</taxon>
        <taxon>Acetobacteraceae</taxon>
        <taxon>Acetobacter</taxon>
    </lineage>
</organism>
<dbReference type="SUPFAM" id="SSF51735">
    <property type="entry name" value="NAD(P)-binding Rossmann-fold domains"/>
    <property type="match status" value="1"/>
</dbReference>
<evidence type="ECO:0000256" key="4">
    <source>
        <dbReference type="ARBA" id="ARBA00022475"/>
    </source>
</evidence>
<dbReference type="InterPro" id="IPR038770">
    <property type="entry name" value="Na+/solute_symporter_sf"/>
</dbReference>
<keyword evidence="7" id="KW-0406">Ion transport</keyword>
<feature type="transmembrane region" description="Helical" evidence="9">
    <location>
        <begin position="275"/>
        <end position="296"/>
    </location>
</feature>
<evidence type="ECO:0000256" key="9">
    <source>
        <dbReference type="SAM" id="Phobius"/>
    </source>
</evidence>
<keyword evidence="8 9" id="KW-0472">Membrane</keyword>
<evidence type="ECO:0000259" key="11">
    <source>
        <dbReference type="Pfam" id="PF02254"/>
    </source>
</evidence>
<dbReference type="InterPro" id="IPR003148">
    <property type="entry name" value="RCK_N"/>
</dbReference>
<dbReference type="PANTHER" id="PTHR32507">
    <property type="entry name" value="NA(+)/H(+) ANTIPORTER 1"/>
    <property type="match status" value="1"/>
</dbReference>
<keyword evidence="6 9" id="KW-1133">Transmembrane helix</keyword>
<dbReference type="RefSeq" id="WP_207879815.1">
    <property type="nucleotide sequence ID" value="NZ_JAFVMF010000004.1"/>
</dbReference>
<dbReference type="Pfam" id="PF00999">
    <property type="entry name" value="Na_H_Exchanger"/>
    <property type="match status" value="1"/>
</dbReference>
<feature type="transmembrane region" description="Helical" evidence="9">
    <location>
        <begin position="150"/>
        <end position="175"/>
    </location>
</feature>
<comment type="caution">
    <text evidence="12">The sequence shown here is derived from an EMBL/GenBank/DDBJ whole genome shotgun (WGS) entry which is preliminary data.</text>
</comment>
<gene>
    <name evidence="12" type="ORF">J2D73_04515</name>
</gene>
<keyword evidence="4" id="KW-1003">Cell membrane</keyword>
<dbReference type="Proteomes" id="UP000664771">
    <property type="component" value="Unassembled WGS sequence"/>
</dbReference>
<keyword evidence="2" id="KW-0813">Transport</keyword>
<comment type="subcellular location">
    <subcellularLocation>
        <location evidence="1">Cell membrane</location>
        <topology evidence="1">Multi-pass membrane protein</topology>
    </subcellularLocation>
</comment>
<evidence type="ECO:0000313" key="13">
    <source>
        <dbReference type="Proteomes" id="UP000664771"/>
    </source>
</evidence>
<feature type="transmembrane region" description="Helical" evidence="9">
    <location>
        <begin position="54"/>
        <end position="77"/>
    </location>
</feature>
<evidence type="ECO:0000256" key="7">
    <source>
        <dbReference type="ARBA" id="ARBA00023065"/>
    </source>
</evidence>
<evidence type="ECO:0000313" key="12">
    <source>
        <dbReference type="EMBL" id="MBO1359061.1"/>
    </source>
</evidence>
<evidence type="ECO:0000256" key="6">
    <source>
        <dbReference type="ARBA" id="ARBA00022989"/>
    </source>
</evidence>
<feature type="domain" description="Cation/H+ exchanger transmembrane" evidence="10">
    <location>
        <begin position="20"/>
        <end position="393"/>
    </location>
</feature>
<evidence type="ECO:0000256" key="2">
    <source>
        <dbReference type="ARBA" id="ARBA00022448"/>
    </source>
</evidence>
<dbReference type="InterPro" id="IPR036291">
    <property type="entry name" value="NAD(P)-bd_dom_sf"/>
</dbReference>
<feature type="transmembrane region" description="Helical" evidence="9">
    <location>
        <begin position="335"/>
        <end position="356"/>
    </location>
</feature>
<evidence type="ECO:0000256" key="3">
    <source>
        <dbReference type="ARBA" id="ARBA00022449"/>
    </source>
</evidence>
<keyword evidence="13" id="KW-1185">Reference proteome</keyword>
<proteinExistence type="predicted"/>
<evidence type="ECO:0000259" key="10">
    <source>
        <dbReference type="Pfam" id="PF00999"/>
    </source>
</evidence>
<evidence type="ECO:0000256" key="5">
    <source>
        <dbReference type="ARBA" id="ARBA00022692"/>
    </source>
</evidence>
<evidence type="ECO:0000256" key="8">
    <source>
        <dbReference type="ARBA" id="ARBA00023136"/>
    </source>
</evidence>
<name>A0ABS3LT33_9PROT</name>
<feature type="transmembrane region" description="Helical" evidence="9">
    <location>
        <begin position="116"/>
        <end position="138"/>
    </location>
</feature>
<feature type="transmembrane region" description="Helical" evidence="9">
    <location>
        <begin position="89"/>
        <end position="110"/>
    </location>
</feature>
<reference evidence="12 13" key="1">
    <citation type="submission" date="2021-03" db="EMBL/GenBank/DDBJ databases">
        <title>The complete genome sequence of Acetobacter sacchari TBRC 11175.</title>
        <authorList>
            <person name="Charoenyingcharoen P."/>
            <person name="Yukphan P."/>
        </authorList>
    </citation>
    <scope>NUCLEOTIDE SEQUENCE [LARGE SCALE GENOMIC DNA]</scope>
    <source>
        <strain evidence="12 13">TBRC 11175</strain>
    </source>
</reference>
<dbReference type="Gene3D" id="3.40.50.720">
    <property type="entry name" value="NAD(P)-binding Rossmann-like Domain"/>
    <property type="match status" value="1"/>
</dbReference>
<dbReference type="Gene3D" id="1.20.1530.20">
    <property type="match status" value="1"/>
</dbReference>
<feature type="transmembrane region" description="Helical" evidence="9">
    <location>
        <begin position="6"/>
        <end position="24"/>
    </location>
</feature>
<feature type="domain" description="RCK N-terminal" evidence="11">
    <location>
        <begin position="406"/>
        <end position="495"/>
    </location>
</feature>
<dbReference type="EMBL" id="JAFVMF010000004">
    <property type="protein sequence ID" value="MBO1359061.1"/>
    <property type="molecule type" value="Genomic_DNA"/>
</dbReference>
<feature type="transmembrane region" description="Helical" evidence="9">
    <location>
        <begin position="368"/>
        <end position="386"/>
    </location>
</feature>
<keyword evidence="3" id="KW-0050">Antiport</keyword>